<dbReference type="Proteomes" id="UP000182740">
    <property type="component" value="Unassembled WGS sequence"/>
</dbReference>
<keyword evidence="7" id="KW-1185">Reference proteome</keyword>
<protein>
    <submittedName>
        <fullName evidence="6">Peptide/nickel transport system substrate-binding protein</fullName>
    </submittedName>
</protein>
<evidence type="ECO:0000313" key="7">
    <source>
        <dbReference type="Proteomes" id="UP000182740"/>
    </source>
</evidence>
<dbReference type="SUPFAM" id="SSF53850">
    <property type="entry name" value="Periplasmic binding protein-like II"/>
    <property type="match status" value="1"/>
</dbReference>
<sequence length="524" mass="54441">MNPGRSARRRSPAVAVAVLLCTAAAGCGVATGSPDTLYMSLNTDPATFDPALAKGGDDYTVARMLFDTLVRKDQGNSLAPGIASRWTAEDAAHYTFTIRPGLSCSDGSPITPSVVAASLNRFVAPKTGSTARTLALGTAKATFTADDGTHTVRATLTKPWADFLTGLSLPQAGIVCPAGLADLPGLTAGSVAGAFSGPYTLTSSQPAVSYDLTLRADYTAWPRFKRPLEGRPARHVTFTPIGNYSTIATQLLAGGLDVGTIGDESANRFDGNTAFTASTADNITTYLTFNERPGTAFAGRQDLRVAVGQALDATIFSDVISGRRGSTTKSVGAAKVLCANTDASLLVKPDLAAARRKLSGLHLTVAGTNLLQGGNDYVAEALRNAGAVVTLASVDNATWSTMTAGGTSWDINVQADNNLMGTLTSSLLRVMGPVTEKGGRNKTGDVDDGGYADLTGAMSQVDRVAQCSRLQSAQASFLRRVDAIPLATLPSTTFAVRGVSVRQFDDYLDPATLRITAQPEGRSS</sequence>
<evidence type="ECO:0000256" key="4">
    <source>
        <dbReference type="SAM" id="SignalP"/>
    </source>
</evidence>
<feature type="domain" description="Solute-binding protein family 5" evidence="5">
    <location>
        <begin position="78"/>
        <end position="399"/>
    </location>
</feature>
<dbReference type="AlphaFoldDB" id="A0A1K1S6L3"/>
<comment type="similarity">
    <text evidence="1">Belongs to the bacterial solute-binding protein 5 family.</text>
</comment>
<reference evidence="7" key="1">
    <citation type="submission" date="2016-11" db="EMBL/GenBank/DDBJ databases">
        <authorList>
            <person name="Varghese N."/>
            <person name="Submissions S."/>
        </authorList>
    </citation>
    <scope>NUCLEOTIDE SEQUENCE [LARGE SCALE GENOMIC DNA]</scope>
    <source>
        <strain evidence="7">DSM 44671</strain>
    </source>
</reference>
<feature type="signal peptide" evidence="4">
    <location>
        <begin position="1"/>
        <end position="30"/>
    </location>
</feature>
<dbReference type="STRING" id="546364.SAMN04489730_4886"/>
<evidence type="ECO:0000256" key="1">
    <source>
        <dbReference type="ARBA" id="ARBA00005695"/>
    </source>
</evidence>
<gene>
    <name evidence="6" type="ORF">SAMN04489730_4886</name>
</gene>
<dbReference type="CDD" id="cd00995">
    <property type="entry name" value="PBP2_NikA_DppA_OppA_like"/>
    <property type="match status" value="1"/>
</dbReference>
<keyword evidence="3 4" id="KW-0732">Signal</keyword>
<dbReference type="GO" id="GO:0015833">
    <property type="term" value="P:peptide transport"/>
    <property type="evidence" value="ECO:0007669"/>
    <property type="project" value="TreeGrafter"/>
</dbReference>
<name>A0A1K1S6L3_9PSEU</name>
<dbReference type="PROSITE" id="PS51257">
    <property type="entry name" value="PROKAR_LIPOPROTEIN"/>
    <property type="match status" value="1"/>
</dbReference>
<proteinExistence type="inferred from homology"/>
<evidence type="ECO:0000256" key="2">
    <source>
        <dbReference type="ARBA" id="ARBA00022448"/>
    </source>
</evidence>
<dbReference type="GO" id="GO:1904680">
    <property type="term" value="F:peptide transmembrane transporter activity"/>
    <property type="evidence" value="ECO:0007669"/>
    <property type="project" value="TreeGrafter"/>
</dbReference>
<organism evidence="6 7">
    <name type="scientific">Amycolatopsis australiensis</name>
    <dbReference type="NCBI Taxonomy" id="546364"/>
    <lineage>
        <taxon>Bacteria</taxon>
        <taxon>Bacillati</taxon>
        <taxon>Actinomycetota</taxon>
        <taxon>Actinomycetes</taxon>
        <taxon>Pseudonocardiales</taxon>
        <taxon>Pseudonocardiaceae</taxon>
        <taxon>Amycolatopsis</taxon>
    </lineage>
</organism>
<feature type="chain" id="PRO_5038522927" evidence="4">
    <location>
        <begin position="31"/>
        <end position="524"/>
    </location>
</feature>
<dbReference type="Pfam" id="PF00496">
    <property type="entry name" value="SBP_bac_5"/>
    <property type="match status" value="1"/>
</dbReference>
<evidence type="ECO:0000313" key="6">
    <source>
        <dbReference type="EMBL" id="SFW80003.1"/>
    </source>
</evidence>
<dbReference type="OrthoDB" id="9046151at2"/>
<dbReference type="InterPro" id="IPR039424">
    <property type="entry name" value="SBP_5"/>
</dbReference>
<accession>A0A1K1S6L3</accession>
<dbReference type="PANTHER" id="PTHR30290">
    <property type="entry name" value="PERIPLASMIC BINDING COMPONENT OF ABC TRANSPORTER"/>
    <property type="match status" value="1"/>
</dbReference>
<dbReference type="Gene3D" id="3.10.105.10">
    <property type="entry name" value="Dipeptide-binding Protein, Domain 3"/>
    <property type="match status" value="1"/>
</dbReference>
<evidence type="ECO:0000259" key="5">
    <source>
        <dbReference type="Pfam" id="PF00496"/>
    </source>
</evidence>
<dbReference type="InterPro" id="IPR000914">
    <property type="entry name" value="SBP_5_dom"/>
</dbReference>
<evidence type="ECO:0000256" key="3">
    <source>
        <dbReference type="ARBA" id="ARBA00022729"/>
    </source>
</evidence>
<dbReference type="EMBL" id="FPJG01000006">
    <property type="protein sequence ID" value="SFW80003.1"/>
    <property type="molecule type" value="Genomic_DNA"/>
</dbReference>
<keyword evidence="2" id="KW-0813">Transport</keyword>
<dbReference type="Gene3D" id="3.40.190.10">
    <property type="entry name" value="Periplasmic binding protein-like II"/>
    <property type="match status" value="1"/>
</dbReference>
<dbReference type="PANTHER" id="PTHR30290:SF9">
    <property type="entry name" value="OLIGOPEPTIDE-BINDING PROTEIN APPA"/>
    <property type="match status" value="1"/>
</dbReference>